<protein>
    <submittedName>
        <fullName evidence="2">Metal dependent phosphohydrolase</fullName>
    </submittedName>
</protein>
<dbReference type="Pfam" id="PF11871">
    <property type="entry name" value="DUF3391"/>
    <property type="match status" value="1"/>
</dbReference>
<dbReference type="PANTHER" id="PTHR43155">
    <property type="entry name" value="CYCLIC DI-GMP PHOSPHODIESTERASE PA4108-RELATED"/>
    <property type="match status" value="1"/>
</dbReference>
<dbReference type="SUPFAM" id="SSF109604">
    <property type="entry name" value="HD-domain/PDEase-like"/>
    <property type="match status" value="1"/>
</dbReference>
<proteinExistence type="predicted"/>
<dbReference type="STRING" id="318161.Sden_2512"/>
<dbReference type="Gene3D" id="1.10.3210.10">
    <property type="entry name" value="Hypothetical protein af1432"/>
    <property type="match status" value="1"/>
</dbReference>
<accession>Q12L84</accession>
<dbReference type="OrthoDB" id="9764808at2"/>
<reference evidence="2 3" key="1">
    <citation type="submission" date="2006-03" db="EMBL/GenBank/DDBJ databases">
        <title>Complete sequence of Shewanella denitrificans OS217.</title>
        <authorList>
            <consortium name="US DOE Joint Genome Institute"/>
            <person name="Copeland A."/>
            <person name="Lucas S."/>
            <person name="Lapidus A."/>
            <person name="Barry K."/>
            <person name="Detter J.C."/>
            <person name="Glavina del Rio T."/>
            <person name="Hammon N."/>
            <person name="Israni S."/>
            <person name="Dalin E."/>
            <person name="Tice H."/>
            <person name="Pitluck S."/>
            <person name="Brettin T."/>
            <person name="Bruce D."/>
            <person name="Han C."/>
            <person name="Tapia R."/>
            <person name="Gilna P."/>
            <person name="Kiss H."/>
            <person name="Schmutz J."/>
            <person name="Larimer F."/>
            <person name="Land M."/>
            <person name="Hauser L."/>
            <person name="Kyrpides N."/>
            <person name="Lykidis A."/>
            <person name="Richardson P."/>
        </authorList>
    </citation>
    <scope>NUCLEOTIDE SEQUENCE [LARGE SCALE GENOMIC DNA]</scope>
    <source>
        <strain evidence="3">OS217 / ATCC BAA-1090 / DSM 15013</strain>
    </source>
</reference>
<dbReference type="CDD" id="cd00077">
    <property type="entry name" value="HDc"/>
    <property type="match status" value="1"/>
</dbReference>
<keyword evidence="3" id="KW-1185">Reference proteome</keyword>
<dbReference type="HOGENOM" id="CLU_000445_92_1_6"/>
<dbReference type="eggNOG" id="COG2206">
    <property type="taxonomic scope" value="Bacteria"/>
</dbReference>
<dbReference type="Pfam" id="PF13487">
    <property type="entry name" value="HD_5"/>
    <property type="match status" value="1"/>
</dbReference>
<feature type="domain" description="HD-GYP" evidence="1">
    <location>
        <begin position="140"/>
        <end position="336"/>
    </location>
</feature>
<dbReference type="AlphaFoldDB" id="Q12L84"/>
<evidence type="ECO:0000313" key="3">
    <source>
        <dbReference type="Proteomes" id="UP000001982"/>
    </source>
</evidence>
<dbReference type="InterPro" id="IPR021812">
    <property type="entry name" value="DUF3391"/>
</dbReference>
<dbReference type="KEGG" id="sdn:Sden_2512"/>
<dbReference type="EMBL" id="CP000302">
    <property type="protein sequence ID" value="ABE55792.1"/>
    <property type="molecule type" value="Genomic_DNA"/>
</dbReference>
<dbReference type="RefSeq" id="WP_011496943.1">
    <property type="nucleotide sequence ID" value="NC_007954.1"/>
</dbReference>
<dbReference type="PROSITE" id="PS51832">
    <property type="entry name" value="HD_GYP"/>
    <property type="match status" value="1"/>
</dbReference>
<dbReference type="Proteomes" id="UP000001982">
    <property type="component" value="Chromosome"/>
</dbReference>
<evidence type="ECO:0000259" key="1">
    <source>
        <dbReference type="PROSITE" id="PS51832"/>
    </source>
</evidence>
<dbReference type="GO" id="GO:0008081">
    <property type="term" value="F:phosphoric diester hydrolase activity"/>
    <property type="evidence" value="ECO:0007669"/>
    <property type="project" value="UniProtKB-ARBA"/>
</dbReference>
<dbReference type="InterPro" id="IPR003607">
    <property type="entry name" value="HD/PDEase_dom"/>
</dbReference>
<organism evidence="2 3">
    <name type="scientific">Shewanella denitrificans (strain OS217 / ATCC BAA-1090 / DSM 15013)</name>
    <dbReference type="NCBI Taxonomy" id="318161"/>
    <lineage>
        <taxon>Bacteria</taxon>
        <taxon>Pseudomonadati</taxon>
        <taxon>Pseudomonadota</taxon>
        <taxon>Gammaproteobacteria</taxon>
        <taxon>Alteromonadales</taxon>
        <taxon>Shewanellaceae</taxon>
        <taxon>Shewanella</taxon>
    </lineage>
</organism>
<sequence length="406" mass="45059">MAKAELMQLPASQMVIGLTVKLPLGWTQHPFFINRIKLTSQAQIELIRGLELTFVYVLSGHELLPEVIEEVEDKQADPMQVKAKPKKVLDSKAAVIKAMRVGQQRFLSNINESRSVFAQFAIEPDKAYREAATMVEGFVDHLQETDTPYLALVGSGEMDVSVTQHGISVAVLSLMIGHALELPKSDLRDLALGSLFHDFGKLKIPDNIRRKRSELTEPEQNYLKMHPNLGFDLLNACNLYPKSVLNIVLHHHEYIDGSGYPDHLTEKDIPLLTQIVSLANDYEGLLEQFTFSPQLALGTLFKSHAKKHAQNLIAALVKVLGIYPPGTLVSLSDGSIGKVMMTTREVKQPHVWSCNLGGGEANLRFLLEEDVTVSSVLRLEELTEGALKTLQADSPISFYFSALPDN</sequence>
<evidence type="ECO:0000313" key="2">
    <source>
        <dbReference type="EMBL" id="ABE55792.1"/>
    </source>
</evidence>
<gene>
    <name evidence="2" type="ordered locus">Sden_2512</name>
</gene>
<dbReference type="DNASU" id="4019015"/>
<keyword evidence="2" id="KW-0378">Hydrolase</keyword>
<dbReference type="InterPro" id="IPR037522">
    <property type="entry name" value="HD_GYP_dom"/>
</dbReference>
<dbReference type="PANTHER" id="PTHR43155:SF2">
    <property type="entry name" value="CYCLIC DI-GMP PHOSPHODIESTERASE PA4108"/>
    <property type="match status" value="1"/>
</dbReference>
<name>Q12L84_SHEDO</name>